<sequence>MSIGEVSLKIWSGPTERWPHGGRSAEDLRAMWDGSCPGAGDVGTAASSWFPPKCPPGQLELVSVLSAIGHGLVDPKRWGNPVSRARFSRRPSKGKRVKIPSPGQGEDGDVSELGDAGGGPGKSSLFFLTVRRPWNLVIRR</sequence>
<proteinExistence type="predicted"/>
<evidence type="ECO:0000256" key="1">
    <source>
        <dbReference type="SAM" id="MobiDB-lite"/>
    </source>
</evidence>
<accession>A0A8J4Q9D4</accession>
<evidence type="ECO:0000313" key="3">
    <source>
        <dbReference type="Proteomes" id="UP000737018"/>
    </source>
</evidence>
<organism evidence="2 3">
    <name type="scientific">Castanea mollissima</name>
    <name type="common">Chinese chestnut</name>
    <dbReference type="NCBI Taxonomy" id="60419"/>
    <lineage>
        <taxon>Eukaryota</taxon>
        <taxon>Viridiplantae</taxon>
        <taxon>Streptophyta</taxon>
        <taxon>Embryophyta</taxon>
        <taxon>Tracheophyta</taxon>
        <taxon>Spermatophyta</taxon>
        <taxon>Magnoliopsida</taxon>
        <taxon>eudicotyledons</taxon>
        <taxon>Gunneridae</taxon>
        <taxon>Pentapetalae</taxon>
        <taxon>rosids</taxon>
        <taxon>fabids</taxon>
        <taxon>Fagales</taxon>
        <taxon>Fagaceae</taxon>
        <taxon>Castanea</taxon>
    </lineage>
</organism>
<comment type="caution">
    <text evidence="2">The sequence shown here is derived from an EMBL/GenBank/DDBJ whole genome shotgun (WGS) entry which is preliminary data.</text>
</comment>
<name>A0A8J4Q9D4_9ROSI</name>
<dbReference type="AlphaFoldDB" id="A0A8J4Q9D4"/>
<dbReference type="EMBL" id="JRKL02010583">
    <property type="protein sequence ID" value="KAF3945937.1"/>
    <property type="molecule type" value="Genomic_DNA"/>
</dbReference>
<feature type="compositionally biased region" description="Basic residues" evidence="1">
    <location>
        <begin position="86"/>
        <end position="98"/>
    </location>
</feature>
<dbReference type="OrthoDB" id="8899423at2759"/>
<protein>
    <submittedName>
        <fullName evidence="2">Uncharacterized protein</fullName>
    </submittedName>
</protein>
<evidence type="ECO:0000313" key="2">
    <source>
        <dbReference type="EMBL" id="KAF3945937.1"/>
    </source>
</evidence>
<keyword evidence="3" id="KW-1185">Reference proteome</keyword>
<gene>
    <name evidence="2" type="ORF">CMV_027739</name>
</gene>
<dbReference type="Proteomes" id="UP000737018">
    <property type="component" value="Unassembled WGS sequence"/>
</dbReference>
<reference evidence="2" key="1">
    <citation type="submission" date="2020-03" db="EMBL/GenBank/DDBJ databases">
        <title>Castanea mollissima Vanexum genome sequencing.</title>
        <authorList>
            <person name="Staton M."/>
        </authorList>
    </citation>
    <scope>NUCLEOTIDE SEQUENCE</scope>
    <source>
        <tissue evidence="2">Leaf</tissue>
    </source>
</reference>
<feature type="region of interest" description="Disordered" evidence="1">
    <location>
        <begin position="79"/>
        <end position="122"/>
    </location>
</feature>